<reference evidence="4" key="1">
    <citation type="submission" date="2018-05" db="EMBL/GenBank/DDBJ databases">
        <authorList>
            <person name="Du Z."/>
            <person name="Wang X."/>
        </authorList>
    </citation>
    <scope>NUCLEOTIDE SEQUENCE [LARGE SCALE GENOMIC DNA]</scope>
    <source>
        <strain evidence="4">WDS4C29</strain>
    </source>
</reference>
<dbReference type="OrthoDB" id="7833467at2"/>
<dbReference type="EMBL" id="QETF01000012">
    <property type="protein sequence ID" value="PWG16574.1"/>
    <property type="molecule type" value="Genomic_DNA"/>
</dbReference>
<organism evidence="3 4">
    <name type="scientific">Salibaculum griseiflavum</name>
    <dbReference type="NCBI Taxonomy" id="1914409"/>
    <lineage>
        <taxon>Bacteria</taxon>
        <taxon>Pseudomonadati</taxon>
        <taxon>Pseudomonadota</taxon>
        <taxon>Alphaproteobacteria</taxon>
        <taxon>Rhodobacterales</taxon>
        <taxon>Roseobacteraceae</taxon>
        <taxon>Salibaculum</taxon>
    </lineage>
</organism>
<protein>
    <submittedName>
        <fullName evidence="3">Uncharacterized protein</fullName>
    </submittedName>
</protein>
<evidence type="ECO:0000256" key="1">
    <source>
        <dbReference type="SAM" id="MobiDB-lite"/>
    </source>
</evidence>
<dbReference type="AlphaFoldDB" id="A0A2V1P415"/>
<dbReference type="RefSeq" id="WP_109389171.1">
    <property type="nucleotide sequence ID" value="NZ_QETF01000012.1"/>
</dbReference>
<feature type="transmembrane region" description="Helical" evidence="2">
    <location>
        <begin position="21"/>
        <end position="46"/>
    </location>
</feature>
<comment type="caution">
    <text evidence="3">The sequence shown here is derived from an EMBL/GenBank/DDBJ whole genome shotgun (WGS) entry which is preliminary data.</text>
</comment>
<feature type="region of interest" description="Disordered" evidence="1">
    <location>
        <begin position="150"/>
        <end position="179"/>
    </location>
</feature>
<accession>A0A2V1P415</accession>
<keyword evidence="2" id="KW-1133">Transmembrane helix</keyword>
<evidence type="ECO:0000313" key="3">
    <source>
        <dbReference type="EMBL" id="PWG16574.1"/>
    </source>
</evidence>
<name>A0A2V1P415_9RHOB</name>
<keyword evidence="2" id="KW-0812">Transmembrane</keyword>
<keyword evidence="4" id="KW-1185">Reference proteome</keyword>
<feature type="transmembrane region" description="Helical" evidence="2">
    <location>
        <begin position="58"/>
        <end position="81"/>
    </location>
</feature>
<sequence length="336" mass="36606">MRPTKADAALKAGEKPEGLRLSAVEIIAGALSLVWLAAAALFFLILPTETEGGGFDTMGFVMTLLAVFLPIAVIWVAAIAMRSARIVREESRRLQAAIDAMRQTYVADRQARGAGGMDPTVEKKLNEIAKAAQKTETALATFTSARPAQAATRLAPAPKPEPGDDQPTLALGTSAEDMTPPIQRSDLVRALNFPDTQDDEVGFAALRRALKDHSARQLIQASQDVLTLLSQDGIYMDDLRPDRARPEFWRRFARGERGKAVAALGGVRDRSSLALTAGRMREDTIFRDAAHHFLRKFDQMLESFEPEASDEDIAALAETRTARAFMLLGRVTGAFD</sequence>
<dbReference type="Proteomes" id="UP000245293">
    <property type="component" value="Unassembled WGS sequence"/>
</dbReference>
<evidence type="ECO:0000313" key="4">
    <source>
        <dbReference type="Proteomes" id="UP000245293"/>
    </source>
</evidence>
<proteinExistence type="predicted"/>
<evidence type="ECO:0000256" key="2">
    <source>
        <dbReference type="SAM" id="Phobius"/>
    </source>
</evidence>
<gene>
    <name evidence="3" type="ORF">DFK10_11240</name>
</gene>
<keyword evidence="2" id="KW-0472">Membrane</keyword>